<comment type="caution">
    <text evidence="2">The sequence shown here is derived from an EMBL/GenBank/DDBJ whole genome shotgun (WGS) entry which is preliminary data.</text>
</comment>
<dbReference type="Proteomes" id="UP000693970">
    <property type="component" value="Unassembled WGS sequence"/>
</dbReference>
<organism evidence="2 3">
    <name type="scientific">Nitzschia inconspicua</name>
    <dbReference type="NCBI Taxonomy" id="303405"/>
    <lineage>
        <taxon>Eukaryota</taxon>
        <taxon>Sar</taxon>
        <taxon>Stramenopiles</taxon>
        <taxon>Ochrophyta</taxon>
        <taxon>Bacillariophyta</taxon>
        <taxon>Bacillariophyceae</taxon>
        <taxon>Bacillariophycidae</taxon>
        <taxon>Bacillariales</taxon>
        <taxon>Bacillariaceae</taxon>
        <taxon>Nitzschia</taxon>
    </lineage>
</organism>
<gene>
    <name evidence="2" type="ORF">IV203_018878</name>
</gene>
<dbReference type="EMBL" id="JAGRRH010000003">
    <property type="protein sequence ID" value="KAG7372735.1"/>
    <property type="molecule type" value="Genomic_DNA"/>
</dbReference>
<evidence type="ECO:0000256" key="1">
    <source>
        <dbReference type="SAM" id="Phobius"/>
    </source>
</evidence>
<feature type="transmembrane region" description="Helical" evidence="1">
    <location>
        <begin position="178"/>
        <end position="198"/>
    </location>
</feature>
<keyword evidence="1" id="KW-1133">Transmembrane helix</keyword>
<keyword evidence="1" id="KW-0472">Membrane</keyword>
<dbReference type="OrthoDB" id="192447at2759"/>
<accession>A0A9K3M3N5</accession>
<protein>
    <submittedName>
        <fullName evidence="2">Uncharacterized protein</fullName>
    </submittedName>
</protein>
<keyword evidence="1" id="KW-0812">Transmembrane</keyword>
<reference evidence="2" key="1">
    <citation type="journal article" date="2021" name="Sci. Rep.">
        <title>Diploid genomic architecture of Nitzschia inconspicua, an elite biomass production diatom.</title>
        <authorList>
            <person name="Oliver A."/>
            <person name="Podell S."/>
            <person name="Pinowska A."/>
            <person name="Traller J.C."/>
            <person name="Smith S.R."/>
            <person name="McClure R."/>
            <person name="Beliaev A."/>
            <person name="Bohutskyi P."/>
            <person name="Hill E.A."/>
            <person name="Rabines A."/>
            <person name="Zheng H."/>
            <person name="Allen L.Z."/>
            <person name="Kuo A."/>
            <person name="Grigoriev I.V."/>
            <person name="Allen A.E."/>
            <person name="Hazlebeck D."/>
            <person name="Allen E.E."/>
        </authorList>
    </citation>
    <scope>NUCLEOTIDE SEQUENCE</scope>
    <source>
        <strain evidence="2">Hildebrandi</strain>
    </source>
</reference>
<evidence type="ECO:0000313" key="3">
    <source>
        <dbReference type="Proteomes" id="UP000693970"/>
    </source>
</evidence>
<evidence type="ECO:0000313" key="2">
    <source>
        <dbReference type="EMBL" id="KAG7372735.1"/>
    </source>
</evidence>
<sequence length="219" mass="23918">MTAQAVVDVGKSRQGYMALITALSASTSAKENSNDSVDFFKAGLLANAQEEAAVLASKKIRSVKDLGYTQPPKRSATIRPKYWAWGGADELPIQSKANYDPNNPNCPESWVSLSQFYRILKDDTAVADTIFVALAGGRAFIERNVAEDIIEQWYPSNKKKTFDKTAFFKSVQQGQQDFLVGWGSFLGITGFAIIGIIFPTNPLQVALVNAMGVLLTKNV</sequence>
<dbReference type="AlphaFoldDB" id="A0A9K3M3N5"/>
<keyword evidence="3" id="KW-1185">Reference proteome</keyword>
<reference evidence="2" key="2">
    <citation type="submission" date="2021-04" db="EMBL/GenBank/DDBJ databases">
        <authorList>
            <person name="Podell S."/>
        </authorList>
    </citation>
    <scope>NUCLEOTIDE SEQUENCE</scope>
    <source>
        <strain evidence="2">Hildebrandi</strain>
    </source>
</reference>
<proteinExistence type="predicted"/>
<name>A0A9K3M3N5_9STRA</name>